<feature type="binding site" evidence="5 6">
    <location>
        <position position="94"/>
    </location>
    <ligand>
        <name>ATP</name>
        <dbReference type="ChEBI" id="CHEBI:30616"/>
    </ligand>
</feature>
<comment type="caution">
    <text evidence="5">Lacks conserved residue(s) required for the propagation of feature annotation.</text>
</comment>
<protein>
    <recommendedName>
        <fullName evidence="5">Protein-arginine kinase</fullName>
        <ecNumber evidence="5">2.7.14.1</ecNumber>
    </recommendedName>
</protein>
<sequence>MVDILKDLLNQPLTPWLSGAGPEGEIALTSRVRLARNLQNQPFPGRAAPAKLGEIVAELQEVSTELAAADGHEYAFVKLEELAPLARYVLVEKHIISPNHAAEPENRALIVRDDAGVSIMVNEEDHLRLQCLESGLNLTDAFNKANAVDDVIEAKHDLAFMEHIGYLTACPTNMGTGLRASVMVHLPALALTKQVGRIVAIATQLGLAVRGLYGEGTEAAGNVFQISNQVTLGRTEQDIINNLSGVVKKVVDKERTARELLANDSKDALADRVWRAYGVLRYAQRISAEEALMLLSEVRLGIDLGVIDEAAPEVFNELLVTTRPNFLQNLAGETVLNQGDSNILRARLIRSKLKGGCNNV</sequence>
<gene>
    <name evidence="5" type="primary">mcsB</name>
    <name evidence="8" type="ORF">SAMN04488500_13330</name>
</gene>
<dbReference type="Pfam" id="PF00217">
    <property type="entry name" value="ATP-gua_Ptrans"/>
    <property type="match status" value="1"/>
</dbReference>
<feature type="binding site" evidence="5 6">
    <location>
        <position position="128"/>
    </location>
    <ligand>
        <name>ATP</name>
        <dbReference type="ChEBI" id="CHEBI:30616"/>
    </ligand>
</feature>
<evidence type="ECO:0000256" key="1">
    <source>
        <dbReference type="ARBA" id="ARBA00022679"/>
    </source>
</evidence>
<evidence type="ECO:0000259" key="7">
    <source>
        <dbReference type="PROSITE" id="PS51510"/>
    </source>
</evidence>
<dbReference type="PROSITE" id="PS51510">
    <property type="entry name" value="PHOSPHAGEN_KINASE_C"/>
    <property type="match status" value="1"/>
</dbReference>
<dbReference type="Proteomes" id="UP000192738">
    <property type="component" value="Unassembled WGS sequence"/>
</dbReference>
<dbReference type="InterPro" id="IPR023660">
    <property type="entry name" value="Arg_Kinase"/>
</dbReference>
<keyword evidence="4 5" id="KW-0067">ATP-binding</keyword>
<dbReference type="InterPro" id="IPR022414">
    <property type="entry name" value="ATP-guanido_PTrfase_cat"/>
</dbReference>
<evidence type="ECO:0000313" key="8">
    <source>
        <dbReference type="EMBL" id="SMD14327.1"/>
    </source>
</evidence>
<dbReference type="GO" id="GO:0004111">
    <property type="term" value="F:creatine kinase activity"/>
    <property type="evidence" value="ECO:0007669"/>
    <property type="project" value="InterPro"/>
</dbReference>
<keyword evidence="3 5" id="KW-0418">Kinase</keyword>
<dbReference type="RefSeq" id="WP_084578325.1">
    <property type="nucleotide sequence ID" value="NZ_CP155572.1"/>
</dbReference>
<keyword evidence="1 5" id="KW-0808">Transferase</keyword>
<feature type="domain" description="Phosphagen kinase C-terminal" evidence="7">
    <location>
        <begin position="26"/>
        <end position="257"/>
    </location>
</feature>
<dbReference type="EC" id="2.7.14.1" evidence="5"/>
<dbReference type="InterPro" id="IPR000749">
    <property type="entry name" value="ATP-guanido_PTrfase"/>
</dbReference>
<accession>A0A1W2EXA8</accession>
<comment type="function">
    <text evidence="5">Catalyzes the specific phosphorylation of arginine residues in proteins.</text>
</comment>
<evidence type="ECO:0000256" key="3">
    <source>
        <dbReference type="ARBA" id="ARBA00022777"/>
    </source>
</evidence>
<dbReference type="PANTHER" id="PTHR11547">
    <property type="entry name" value="ARGININE OR CREATINE KINASE"/>
    <property type="match status" value="1"/>
</dbReference>
<dbReference type="SUPFAM" id="SSF55931">
    <property type="entry name" value="Glutamine synthetase/guanido kinase"/>
    <property type="match status" value="1"/>
</dbReference>
<name>A0A1W2EXA8_9FIRM</name>
<evidence type="ECO:0000256" key="6">
    <source>
        <dbReference type="PROSITE-ProRule" id="PRU00843"/>
    </source>
</evidence>
<evidence type="ECO:0000313" key="9">
    <source>
        <dbReference type="Proteomes" id="UP000192738"/>
    </source>
</evidence>
<comment type="similarity">
    <text evidence="5 6">Belongs to the ATP:guanido phosphotransferase family.</text>
</comment>
<dbReference type="HAMAP" id="MF_00602">
    <property type="entry name" value="Prot_Arg_kinase"/>
    <property type="match status" value="1"/>
</dbReference>
<organism evidence="8 9">
    <name type="scientific">Sporomusa malonica</name>
    <dbReference type="NCBI Taxonomy" id="112901"/>
    <lineage>
        <taxon>Bacteria</taxon>
        <taxon>Bacillati</taxon>
        <taxon>Bacillota</taxon>
        <taxon>Negativicutes</taxon>
        <taxon>Selenomonadales</taxon>
        <taxon>Sporomusaceae</taxon>
        <taxon>Sporomusa</taxon>
    </lineage>
</organism>
<dbReference type="GO" id="GO:0046314">
    <property type="term" value="P:phosphocreatine biosynthetic process"/>
    <property type="evidence" value="ECO:0007669"/>
    <property type="project" value="InterPro"/>
</dbReference>
<dbReference type="OrthoDB" id="9791353at2"/>
<comment type="catalytic activity">
    <reaction evidence="5">
        <text>L-arginyl-[protein] + ATP = N(omega)-phospho-L-arginyl-[protein] + ADP + H(+)</text>
        <dbReference type="Rhea" id="RHEA:43384"/>
        <dbReference type="Rhea" id="RHEA-COMP:10532"/>
        <dbReference type="Rhea" id="RHEA-COMP:10533"/>
        <dbReference type="ChEBI" id="CHEBI:15378"/>
        <dbReference type="ChEBI" id="CHEBI:29965"/>
        <dbReference type="ChEBI" id="CHEBI:30616"/>
        <dbReference type="ChEBI" id="CHEBI:83226"/>
        <dbReference type="ChEBI" id="CHEBI:456216"/>
        <dbReference type="EC" id="2.7.14.1"/>
    </reaction>
</comment>
<reference evidence="8 9" key="1">
    <citation type="submission" date="2017-04" db="EMBL/GenBank/DDBJ databases">
        <authorList>
            <person name="Afonso C.L."/>
            <person name="Miller P.J."/>
            <person name="Scott M.A."/>
            <person name="Spackman E."/>
            <person name="Goraichik I."/>
            <person name="Dimitrov K.M."/>
            <person name="Suarez D.L."/>
            <person name="Swayne D.E."/>
        </authorList>
    </citation>
    <scope>NUCLEOTIDE SEQUENCE [LARGE SCALE GENOMIC DNA]</scope>
    <source>
        <strain evidence="8 9">DSM 5090</strain>
    </source>
</reference>
<keyword evidence="9" id="KW-1185">Reference proteome</keyword>
<feature type="binding site" evidence="5 6">
    <location>
        <begin position="179"/>
        <end position="183"/>
    </location>
    <ligand>
        <name>ATP</name>
        <dbReference type="ChEBI" id="CHEBI:30616"/>
    </ligand>
</feature>
<dbReference type="GO" id="GO:0005524">
    <property type="term" value="F:ATP binding"/>
    <property type="evidence" value="ECO:0007669"/>
    <property type="project" value="UniProtKB-UniRule"/>
</dbReference>
<evidence type="ECO:0000256" key="2">
    <source>
        <dbReference type="ARBA" id="ARBA00022741"/>
    </source>
</evidence>
<dbReference type="PANTHER" id="PTHR11547:SF38">
    <property type="entry name" value="ARGININE KINASE 1-RELATED"/>
    <property type="match status" value="1"/>
</dbReference>
<dbReference type="GO" id="GO:1990424">
    <property type="term" value="F:protein arginine kinase activity"/>
    <property type="evidence" value="ECO:0007669"/>
    <property type="project" value="UniProtKB-EC"/>
</dbReference>
<feature type="binding site" evidence="5 6">
    <location>
        <begin position="29"/>
        <end position="33"/>
    </location>
    <ligand>
        <name>ATP</name>
        <dbReference type="ChEBI" id="CHEBI:30616"/>
    </ligand>
</feature>
<proteinExistence type="inferred from homology"/>
<keyword evidence="2 5" id="KW-0547">Nucleotide-binding</keyword>
<dbReference type="STRING" id="112901.SAMN04488500_13330"/>
<dbReference type="AlphaFoldDB" id="A0A1W2EXA8"/>
<dbReference type="Gene3D" id="3.30.590.10">
    <property type="entry name" value="Glutamine synthetase/guanido kinase, catalytic domain"/>
    <property type="match status" value="1"/>
</dbReference>
<dbReference type="NCBIfam" id="NF002194">
    <property type="entry name" value="PRK01059.1-4"/>
    <property type="match status" value="1"/>
</dbReference>
<dbReference type="CDD" id="cd07930">
    <property type="entry name" value="bacterial_phosphagen_kinase"/>
    <property type="match status" value="1"/>
</dbReference>
<dbReference type="InterPro" id="IPR014746">
    <property type="entry name" value="Gln_synth/guanido_kin_cat_dom"/>
</dbReference>
<dbReference type="EMBL" id="FWXI01000033">
    <property type="protein sequence ID" value="SMD14327.1"/>
    <property type="molecule type" value="Genomic_DNA"/>
</dbReference>
<evidence type="ECO:0000256" key="4">
    <source>
        <dbReference type="ARBA" id="ARBA00022840"/>
    </source>
</evidence>
<evidence type="ECO:0000256" key="5">
    <source>
        <dbReference type="HAMAP-Rule" id="MF_00602"/>
    </source>
</evidence>
<dbReference type="GO" id="GO:0005615">
    <property type="term" value="C:extracellular space"/>
    <property type="evidence" value="ECO:0007669"/>
    <property type="project" value="TreeGrafter"/>
</dbReference>
<feature type="binding site" evidence="5 6">
    <location>
        <begin position="210"/>
        <end position="215"/>
    </location>
    <ligand>
        <name>ATP</name>
        <dbReference type="ChEBI" id="CHEBI:30616"/>
    </ligand>
</feature>